<reference evidence="2" key="1">
    <citation type="submission" date="2019-04" db="EMBL/GenBank/DDBJ databases">
        <title>Sequencing of skin fungus with MAO and IRED activity.</title>
        <authorList>
            <person name="Marsaioli A.J."/>
            <person name="Bonatto J.M.C."/>
            <person name="Reis Junior O."/>
        </authorList>
    </citation>
    <scope>NUCLEOTIDE SEQUENCE</scope>
    <source>
        <strain evidence="2">28M1</strain>
    </source>
</reference>
<accession>A0A9P5C4D3</accession>
<comment type="caution">
    <text evidence="2">The sequence shown here is derived from an EMBL/GenBank/DDBJ whole genome shotgun (WGS) entry which is preliminary data.</text>
</comment>
<proteinExistence type="predicted"/>
<dbReference type="PANTHER" id="PTHR24148">
    <property type="entry name" value="ANKYRIN REPEAT DOMAIN-CONTAINING PROTEIN 39 HOMOLOG-RELATED"/>
    <property type="match status" value="1"/>
</dbReference>
<evidence type="ECO:0000259" key="1">
    <source>
        <dbReference type="Pfam" id="PF06985"/>
    </source>
</evidence>
<gene>
    <name evidence="2" type="ORF">E8E12_000808</name>
</gene>
<dbReference type="AlphaFoldDB" id="A0A9P5C4D3"/>
<name>A0A9P5C4D3_9PLEO</name>
<dbReference type="OrthoDB" id="3553147at2759"/>
<evidence type="ECO:0000313" key="3">
    <source>
        <dbReference type="Proteomes" id="UP000758155"/>
    </source>
</evidence>
<evidence type="ECO:0000313" key="2">
    <source>
        <dbReference type="EMBL" id="KAF3044259.1"/>
    </source>
</evidence>
<protein>
    <recommendedName>
        <fullName evidence="1">Heterokaryon incompatibility domain-containing protein</fullName>
    </recommendedName>
</protein>
<dbReference type="Pfam" id="PF06985">
    <property type="entry name" value="HET"/>
    <property type="match status" value="1"/>
</dbReference>
<dbReference type="EMBL" id="SWKV01000009">
    <property type="protein sequence ID" value="KAF3044259.1"/>
    <property type="molecule type" value="Genomic_DNA"/>
</dbReference>
<dbReference type="PANTHER" id="PTHR24148:SF73">
    <property type="entry name" value="HET DOMAIN PROTEIN (AFU_ORTHOLOGUE AFUA_8G01020)"/>
    <property type="match status" value="1"/>
</dbReference>
<keyword evidence="3" id="KW-1185">Reference proteome</keyword>
<dbReference type="Proteomes" id="UP000758155">
    <property type="component" value="Unassembled WGS sequence"/>
</dbReference>
<dbReference type="InterPro" id="IPR010730">
    <property type="entry name" value="HET"/>
</dbReference>
<dbReference type="InterPro" id="IPR052895">
    <property type="entry name" value="HetReg/Transcr_Mod"/>
</dbReference>
<organism evidence="2 3">
    <name type="scientific">Didymella heteroderae</name>
    <dbReference type="NCBI Taxonomy" id="1769908"/>
    <lineage>
        <taxon>Eukaryota</taxon>
        <taxon>Fungi</taxon>
        <taxon>Dikarya</taxon>
        <taxon>Ascomycota</taxon>
        <taxon>Pezizomycotina</taxon>
        <taxon>Dothideomycetes</taxon>
        <taxon>Pleosporomycetidae</taxon>
        <taxon>Pleosporales</taxon>
        <taxon>Pleosporineae</taxon>
        <taxon>Didymellaceae</taxon>
        <taxon>Didymella</taxon>
    </lineage>
</organism>
<sequence length="171" mass="19547">MGLYGLAHLQDHQIRLLRVTLKDGGKIQCKITVHNLGAGTPEFFALSYTWGPCHLGRCNFRRSSLSTDPSRTVLCNDEPRQVNENLYGFLFHQASDKEDPTYLWIDALCIDQHNISEQSHQVKIMGEIYIAAKLVLIWLGPEDESTRVAFDLMQDLIKLEPEARSALRYRC</sequence>
<feature type="domain" description="Heterokaryon incompatibility" evidence="1">
    <location>
        <begin position="43"/>
        <end position="157"/>
    </location>
</feature>